<dbReference type="InterPro" id="IPR036271">
    <property type="entry name" value="Tet_transcr_reg_TetR-rel_C_sf"/>
</dbReference>
<dbReference type="PANTHER" id="PTHR30055">
    <property type="entry name" value="HTH-TYPE TRANSCRIPTIONAL REGULATOR RUTR"/>
    <property type="match status" value="1"/>
</dbReference>
<comment type="caution">
    <text evidence="6">The sequence shown here is derived from an EMBL/GenBank/DDBJ whole genome shotgun (WGS) entry which is preliminary data.</text>
</comment>
<evidence type="ECO:0000256" key="1">
    <source>
        <dbReference type="ARBA" id="ARBA00023015"/>
    </source>
</evidence>
<evidence type="ECO:0000259" key="5">
    <source>
        <dbReference type="PROSITE" id="PS50977"/>
    </source>
</evidence>
<evidence type="ECO:0000256" key="2">
    <source>
        <dbReference type="ARBA" id="ARBA00023125"/>
    </source>
</evidence>
<protein>
    <submittedName>
        <fullName evidence="6">TetR family transcriptional regulator</fullName>
    </submittedName>
</protein>
<dbReference type="PRINTS" id="PR00455">
    <property type="entry name" value="HTHTETR"/>
</dbReference>
<dbReference type="Proteomes" id="UP000295818">
    <property type="component" value="Unassembled WGS sequence"/>
</dbReference>
<sequence>MLDPMPTENLRADAERNRQLLVETARAVFAERGLDAPLDEIARRAGVGNATLYRRFPVRRDLIAAVFLDTLRQVVDASERALAEPDPWSAFAGHLVFLGELQASNRALADLLTASIGGKGELAELRGVAFDNLNQLIDNARDAGVLRADFGHADVVLILMAGAGLIQRTADAAPTAWRRHLSYVLDGLRAAGATPATPAPTDRQVLAAMRTLTRTSGCA</sequence>
<gene>
    <name evidence="6" type="ORF">EV644_103503</name>
</gene>
<feature type="DNA-binding region" description="H-T-H motif" evidence="4">
    <location>
        <begin position="37"/>
        <end position="56"/>
    </location>
</feature>
<keyword evidence="7" id="KW-1185">Reference proteome</keyword>
<dbReference type="InterPro" id="IPR001647">
    <property type="entry name" value="HTH_TetR"/>
</dbReference>
<dbReference type="Pfam" id="PF00440">
    <property type="entry name" value="TetR_N"/>
    <property type="match status" value="1"/>
</dbReference>
<accession>A0ABY2BQC2</accession>
<name>A0ABY2BQC2_9ACTN</name>
<keyword evidence="1" id="KW-0805">Transcription regulation</keyword>
<proteinExistence type="predicted"/>
<evidence type="ECO:0000256" key="3">
    <source>
        <dbReference type="ARBA" id="ARBA00023163"/>
    </source>
</evidence>
<dbReference type="EMBL" id="SLWM01000003">
    <property type="protein sequence ID" value="TCO27799.1"/>
    <property type="molecule type" value="Genomic_DNA"/>
</dbReference>
<dbReference type="SUPFAM" id="SSF48498">
    <property type="entry name" value="Tetracyclin repressor-like, C-terminal domain"/>
    <property type="match status" value="1"/>
</dbReference>
<dbReference type="SUPFAM" id="SSF46689">
    <property type="entry name" value="Homeodomain-like"/>
    <property type="match status" value="1"/>
</dbReference>
<keyword evidence="3" id="KW-0804">Transcription</keyword>
<evidence type="ECO:0000313" key="7">
    <source>
        <dbReference type="Proteomes" id="UP000295818"/>
    </source>
</evidence>
<feature type="domain" description="HTH tetR-type" evidence="5">
    <location>
        <begin position="15"/>
        <end position="74"/>
    </location>
</feature>
<reference evidence="6 7" key="1">
    <citation type="journal article" date="2015" name="Stand. Genomic Sci.">
        <title>Genomic Encyclopedia of Bacterial and Archaeal Type Strains, Phase III: the genomes of soil and plant-associated and newly described type strains.</title>
        <authorList>
            <person name="Whitman W.B."/>
            <person name="Woyke T."/>
            <person name="Klenk H.P."/>
            <person name="Zhou Y."/>
            <person name="Lilburn T.G."/>
            <person name="Beck B.J."/>
            <person name="De Vos P."/>
            <person name="Vandamme P."/>
            <person name="Eisen J.A."/>
            <person name="Garrity G."/>
            <person name="Hugenholtz P."/>
            <person name="Kyrpides N.C."/>
        </authorList>
    </citation>
    <scope>NUCLEOTIDE SEQUENCE [LARGE SCALE GENOMIC DNA]</scope>
    <source>
        <strain evidence="6 7">VKM Ac-2538</strain>
    </source>
</reference>
<dbReference type="InterPro" id="IPR049445">
    <property type="entry name" value="TetR_SbtR-like_C"/>
</dbReference>
<keyword evidence="2 4" id="KW-0238">DNA-binding</keyword>
<dbReference type="PANTHER" id="PTHR30055:SF234">
    <property type="entry name" value="HTH-TYPE TRANSCRIPTIONAL REGULATOR BETI"/>
    <property type="match status" value="1"/>
</dbReference>
<dbReference type="PROSITE" id="PS50977">
    <property type="entry name" value="HTH_TETR_2"/>
    <property type="match status" value="1"/>
</dbReference>
<dbReference type="Gene3D" id="1.10.357.10">
    <property type="entry name" value="Tetracycline Repressor, domain 2"/>
    <property type="match status" value="1"/>
</dbReference>
<evidence type="ECO:0000313" key="6">
    <source>
        <dbReference type="EMBL" id="TCO27799.1"/>
    </source>
</evidence>
<dbReference type="Pfam" id="PF21597">
    <property type="entry name" value="TetR_C_43"/>
    <property type="match status" value="1"/>
</dbReference>
<dbReference type="InterPro" id="IPR050109">
    <property type="entry name" value="HTH-type_TetR-like_transc_reg"/>
</dbReference>
<dbReference type="InterPro" id="IPR009057">
    <property type="entry name" value="Homeodomain-like_sf"/>
</dbReference>
<evidence type="ECO:0000256" key="4">
    <source>
        <dbReference type="PROSITE-ProRule" id="PRU00335"/>
    </source>
</evidence>
<organism evidence="6 7">
    <name type="scientific">Kribbella orskensis</name>
    <dbReference type="NCBI Taxonomy" id="2512216"/>
    <lineage>
        <taxon>Bacteria</taxon>
        <taxon>Bacillati</taxon>
        <taxon>Actinomycetota</taxon>
        <taxon>Actinomycetes</taxon>
        <taxon>Propionibacteriales</taxon>
        <taxon>Kribbellaceae</taxon>
        <taxon>Kribbella</taxon>
    </lineage>
</organism>